<dbReference type="RefSeq" id="XP_001021846.1">
    <property type="nucleotide sequence ID" value="XM_001021846.3"/>
</dbReference>
<dbReference type="EMBL" id="GG662564">
    <property type="protein sequence ID" value="EAS01601.1"/>
    <property type="molecule type" value="Genomic_DNA"/>
</dbReference>
<keyword evidence="1" id="KW-0472">Membrane</keyword>
<evidence type="ECO:0000313" key="3">
    <source>
        <dbReference type="Proteomes" id="UP000009168"/>
    </source>
</evidence>
<feature type="transmembrane region" description="Helical" evidence="1">
    <location>
        <begin position="20"/>
        <end position="42"/>
    </location>
</feature>
<sequence length="52" mass="6201">MQSQNDKNKNENTDEMIENVLIKPMIQGLICGAAHLIAFHFMRRYFESKQWM</sequence>
<dbReference type="KEGG" id="tet:TTHERM_00931910"/>
<evidence type="ECO:0000256" key="1">
    <source>
        <dbReference type="SAM" id="Phobius"/>
    </source>
</evidence>
<keyword evidence="1" id="KW-1133">Transmembrane helix</keyword>
<dbReference type="Proteomes" id="UP000009168">
    <property type="component" value="Unassembled WGS sequence"/>
</dbReference>
<keyword evidence="3" id="KW-1185">Reference proteome</keyword>
<accession>I7M9G0</accession>
<organism evidence="2 3">
    <name type="scientific">Tetrahymena thermophila (strain SB210)</name>
    <dbReference type="NCBI Taxonomy" id="312017"/>
    <lineage>
        <taxon>Eukaryota</taxon>
        <taxon>Sar</taxon>
        <taxon>Alveolata</taxon>
        <taxon>Ciliophora</taxon>
        <taxon>Intramacronucleata</taxon>
        <taxon>Oligohymenophorea</taxon>
        <taxon>Hymenostomatida</taxon>
        <taxon>Tetrahymenina</taxon>
        <taxon>Tetrahymenidae</taxon>
        <taxon>Tetrahymena</taxon>
    </lineage>
</organism>
<reference evidence="3" key="1">
    <citation type="journal article" date="2006" name="PLoS Biol.">
        <title>Macronuclear genome sequence of the ciliate Tetrahymena thermophila, a model eukaryote.</title>
        <authorList>
            <person name="Eisen J.A."/>
            <person name="Coyne R.S."/>
            <person name="Wu M."/>
            <person name="Wu D."/>
            <person name="Thiagarajan M."/>
            <person name="Wortman J.R."/>
            <person name="Badger J.H."/>
            <person name="Ren Q."/>
            <person name="Amedeo P."/>
            <person name="Jones K.M."/>
            <person name="Tallon L.J."/>
            <person name="Delcher A.L."/>
            <person name="Salzberg S.L."/>
            <person name="Silva J.C."/>
            <person name="Haas B.J."/>
            <person name="Majoros W.H."/>
            <person name="Farzad M."/>
            <person name="Carlton J.M."/>
            <person name="Smith R.K. Jr."/>
            <person name="Garg J."/>
            <person name="Pearlman R.E."/>
            <person name="Karrer K.M."/>
            <person name="Sun L."/>
            <person name="Manning G."/>
            <person name="Elde N.C."/>
            <person name="Turkewitz A.P."/>
            <person name="Asai D.J."/>
            <person name="Wilkes D.E."/>
            <person name="Wang Y."/>
            <person name="Cai H."/>
            <person name="Collins K."/>
            <person name="Stewart B.A."/>
            <person name="Lee S.R."/>
            <person name="Wilamowska K."/>
            <person name="Weinberg Z."/>
            <person name="Ruzzo W.L."/>
            <person name="Wloga D."/>
            <person name="Gaertig J."/>
            <person name="Frankel J."/>
            <person name="Tsao C.-C."/>
            <person name="Gorovsky M.A."/>
            <person name="Keeling P.J."/>
            <person name="Waller R.F."/>
            <person name="Patron N.J."/>
            <person name="Cherry J.M."/>
            <person name="Stover N.A."/>
            <person name="Krieger C.J."/>
            <person name="del Toro C."/>
            <person name="Ryder H.F."/>
            <person name="Williamson S.C."/>
            <person name="Barbeau R.A."/>
            <person name="Hamilton E.P."/>
            <person name="Orias E."/>
        </authorList>
    </citation>
    <scope>NUCLEOTIDE SEQUENCE [LARGE SCALE GENOMIC DNA]</scope>
    <source>
        <strain evidence="3">SB210</strain>
    </source>
</reference>
<dbReference type="InParanoid" id="I7M9G0"/>
<keyword evidence="1 2" id="KW-0812">Transmembrane</keyword>
<evidence type="ECO:0000313" key="2">
    <source>
        <dbReference type="EMBL" id="EAS01601.1"/>
    </source>
</evidence>
<gene>
    <name evidence="2" type="ORF">TTHERM_00931910</name>
</gene>
<dbReference type="HOGENOM" id="CLU_3091540_0_0_1"/>
<proteinExistence type="predicted"/>
<name>I7M9G0_TETTS</name>
<dbReference type="AlphaFoldDB" id="I7M9G0"/>
<protein>
    <submittedName>
        <fullName evidence="2">Transmembrane protein, putative</fullName>
    </submittedName>
</protein>
<dbReference type="GeneID" id="7840588"/>